<dbReference type="Gene3D" id="1.20.1070.10">
    <property type="entry name" value="Rhodopsin 7-helix transmembrane proteins"/>
    <property type="match status" value="1"/>
</dbReference>
<dbReference type="GO" id="GO:0005886">
    <property type="term" value="C:plasma membrane"/>
    <property type="evidence" value="ECO:0007669"/>
    <property type="project" value="TreeGrafter"/>
</dbReference>
<dbReference type="SUPFAM" id="SSF81321">
    <property type="entry name" value="Family A G protein-coupled receptor-like"/>
    <property type="match status" value="1"/>
</dbReference>
<keyword evidence="7" id="KW-1185">Reference proteome</keyword>
<dbReference type="GO" id="GO:0007189">
    <property type="term" value="P:adenylate cyclase-activating G protein-coupled receptor signaling pathway"/>
    <property type="evidence" value="ECO:0007669"/>
    <property type="project" value="TreeGrafter"/>
</dbReference>
<dbReference type="AlphaFoldDB" id="A0AAD3H539"/>
<feature type="transmembrane region" description="Helical" evidence="5">
    <location>
        <begin position="213"/>
        <end position="233"/>
    </location>
</feature>
<keyword evidence="3 5" id="KW-1133">Transmembrane helix</keyword>
<feature type="transmembrane region" description="Helical" evidence="5">
    <location>
        <begin position="253"/>
        <end position="273"/>
    </location>
</feature>
<feature type="transmembrane region" description="Helical" evidence="5">
    <location>
        <begin position="68"/>
        <end position="86"/>
    </location>
</feature>
<evidence type="ECO:0000256" key="1">
    <source>
        <dbReference type="ARBA" id="ARBA00004141"/>
    </source>
</evidence>
<evidence type="ECO:0000256" key="3">
    <source>
        <dbReference type="ARBA" id="ARBA00022989"/>
    </source>
</evidence>
<dbReference type="GO" id="GO:0004930">
    <property type="term" value="F:G protein-coupled receptor activity"/>
    <property type="evidence" value="ECO:0007669"/>
    <property type="project" value="TreeGrafter"/>
</dbReference>
<sequence length="362" mass="41086">MAPHLLPKDEPNGIWAKGNVASCDGMGFLLHTGMALNQLYTVTLSYYFLKRVKDKVKPPDFAKRYEKLMHASIWIVAVVLNLAALLRKDFNPVESGDLCAMIDKPIDCSLKDDVECIRGENANTDAFFLVVSIIFVVFTLIVSNFARLTNYVYKAEMLMRLEQVEQSARGGQDNEIEVDYSFCKEVTKYFCSCCFRTTPGEEEEELEKESPSLAFESFVQSGLWISIFLLVYIPPTLAFGLKAMGLAHRPAWLFFGPSTLTPLGGALNIIVYTRPKIHKMRRKFPELEESPYFVLFLIVVFSGGECPKDIDFLNSWSEEEEESPNQENESSSIDDSTYERVMQDLLGESMISNDSLFKLFYS</sequence>
<feature type="transmembrane region" description="Helical" evidence="5">
    <location>
        <begin position="126"/>
        <end position="146"/>
    </location>
</feature>
<protein>
    <submittedName>
        <fullName evidence="6">Uncharacterized protein</fullName>
    </submittedName>
</protein>
<reference evidence="6 7" key="1">
    <citation type="journal article" date="2021" name="Sci. Rep.">
        <title>The genome of the diatom Chaetoceros tenuissimus carries an ancient integrated fragment of an extant virus.</title>
        <authorList>
            <person name="Hongo Y."/>
            <person name="Kimura K."/>
            <person name="Takaki Y."/>
            <person name="Yoshida Y."/>
            <person name="Baba S."/>
            <person name="Kobayashi G."/>
            <person name="Nagasaki K."/>
            <person name="Hano T."/>
            <person name="Tomaru Y."/>
        </authorList>
    </citation>
    <scope>NUCLEOTIDE SEQUENCE [LARGE SCALE GENOMIC DNA]</scope>
    <source>
        <strain evidence="6 7">NIES-3715</strain>
    </source>
</reference>
<keyword evidence="2 5" id="KW-0812">Transmembrane</keyword>
<comment type="subcellular location">
    <subcellularLocation>
        <location evidence="1">Membrane</location>
        <topology evidence="1">Multi-pass membrane protein</topology>
    </subcellularLocation>
</comment>
<gene>
    <name evidence="6" type="ORF">CTEN210_06819</name>
</gene>
<evidence type="ECO:0000313" key="6">
    <source>
        <dbReference type="EMBL" id="GFH50343.1"/>
    </source>
</evidence>
<keyword evidence="4 5" id="KW-0472">Membrane</keyword>
<dbReference type="PANTHER" id="PTHR23112">
    <property type="entry name" value="G PROTEIN-COUPLED RECEPTOR 157-RELATED"/>
    <property type="match status" value="1"/>
</dbReference>
<name>A0AAD3H539_9STRA</name>
<accession>A0AAD3H539</accession>
<evidence type="ECO:0000256" key="5">
    <source>
        <dbReference type="SAM" id="Phobius"/>
    </source>
</evidence>
<dbReference type="EMBL" id="BLLK01000038">
    <property type="protein sequence ID" value="GFH50343.1"/>
    <property type="molecule type" value="Genomic_DNA"/>
</dbReference>
<dbReference type="PANTHER" id="PTHR23112:SF0">
    <property type="entry name" value="TRANSMEMBRANE PROTEIN 116"/>
    <property type="match status" value="1"/>
</dbReference>
<proteinExistence type="predicted"/>
<evidence type="ECO:0000256" key="4">
    <source>
        <dbReference type="ARBA" id="ARBA00023136"/>
    </source>
</evidence>
<comment type="caution">
    <text evidence="6">The sequence shown here is derived from an EMBL/GenBank/DDBJ whole genome shotgun (WGS) entry which is preliminary data.</text>
</comment>
<dbReference type="Proteomes" id="UP001054902">
    <property type="component" value="Unassembled WGS sequence"/>
</dbReference>
<organism evidence="6 7">
    <name type="scientific">Chaetoceros tenuissimus</name>
    <dbReference type="NCBI Taxonomy" id="426638"/>
    <lineage>
        <taxon>Eukaryota</taxon>
        <taxon>Sar</taxon>
        <taxon>Stramenopiles</taxon>
        <taxon>Ochrophyta</taxon>
        <taxon>Bacillariophyta</taxon>
        <taxon>Coscinodiscophyceae</taxon>
        <taxon>Chaetocerotophycidae</taxon>
        <taxon>Chaetocerotales</taxon>
        <taxon>Chaetocerotaceae</taxon>
        <taxon>Chaetoceros</taxon>
    </lineage>
</organism>
<evidence type="ECO:0000256" key="2">
    <source>
        <dbReference type="ARBA" id="ARBA00022692"/>
    </source>
</evidence>
<feature type="transmembrane region" description="Helical" evidence="5">
    <location>
        <begin position="28"/>
        <end position="48"/>
    </location>
</feature>
<evidence type="ECO:0000313" key="7">
    <source>
        <dbReference type="Proteomes" id="UP001054902"/>
    </source>
</evidence>